<gene>
    <name evidence="1" type="ORF">H6A32_09760</name>
</gene>
<dbReference type="SUPFAM" id="SSF109604">
    <property type="entry name" value="HD-domain/PDEase-like"/>
    <property type="match status" value="1"/>
</dbReference>
<evidence type="ECO:0000313" key="2">
    <source>
        <dbReference type="Proteomes" id="UP000775686"/>
    </source>
</evidence>
<evidence type="ECO:0008006" key="3">
    <source>
        <dbReference type="Google" id="ProtNLM"/>
    </source>
</evidence>
<accession>A0ABS2EHS7</accession>
<proteinExistence type="predicted"/>
<protein>
    <recommendedName>
        <fullName evidence="3">Helix-turn-helix domain-containing protein</fullName>
    </recommendedName>
</protein>
<evidence type="ECO:0000313" key="1">
    <source>
        <dbReference type="EMBL" id="MBM6744590.1"/>
    </source>
</evidence>
<dbReference type="Gene3D" id="1.10.3210.10">
    <property type="entry name" value="Hypothetical protein af1432"/>
    <property type="match status" value="1"/>
</dbReference>
<dbReference type="RefSeq" id="WP_191427530.1">
    <property type="nucleotide sequence ID" value="NZ_JACJKH010000016.1"/>
</dbReference>
<comment type="caution">
    <text evidence="1">The sequence shown here is derived from an EMBL/GenBank/DDBJ whole genome shotgun (WGS) entry which is preliminary data.</text>
</comment>
<organism evidence="1 2">
    <name type="scientific">Drancourtella massiliensis</name>
    <dbReference type="NCBI Taxonomy" id="1632013"/>
    <lineage>
        <taxon>Bacteria</taxon>
        <taxon>Bacillati</taxon>
        <taxon>Bacillota</taxon>
        <taxon>Clostridia</taxon>
        <taxon>Eubacteriales</taxon>
        <taxon>Oscillospiraceae</taxon>
        <taxon>Drancourtella</taxon>
    </lineage>
</organism>
<sequence length="47" mass="5528">MKTIEWIDEEQRKKRAAETMEIFLPLAEKTGNHEIAEELKTLAEENL</sequence>
<reference evidence="1 2" key="1">
    <citation type="journal article" date="2021" name="Sci. Rep.">
        <title>The distribution of antibiotic resistance genes in chicken gut microbiota commensals.</title>
        <authorList>
            <person name="Juricova H."/>
            <person name="Matiasovicova J."/>
            <person name="Kubasova T."/>
            <person name="Cejkova D."/>
            <person name="Rychlik I."/>
        </authorList>
    </citation>
    <scope>NUCLEOTIDE SEQUENCE [LARGE SCALE GENOMIC DNA]</scope>
    <source>
        <strain evidence="1 2">An770</strain>
    </source>
</reference>
<keyword evidence="2" id="KW-1185">Reference proteome</keyword>
<name>A0ABS2EHS7_9FIRM</name>
<dbReference type="EMBL" id="JACJKH010000016">
    <property type="protein sequence ID" value="MBM6744590.1"/>
    <property type="molecule type" value="Genomic_DNA"/>
</dbReference>
<dbReference type="Proteomes" id="UP000775686">
    <property type="component" value="Unassembled WGS sequence"/>
</dbReference>